<evidence type="ECO:0000256" key="2">
    <source>
        <dbReference type="SAM" id="Phobius"/>
    </source>
</evidence>
<keyword evidence="4" id="KW-1185">Reference proteome</keyword>
<protein>
    <submittedName>
        <fullName evidence="3">Uncharacterized protein</fullName>
    </submittedName>
</protein>
<keyword evidence="2" id="KW-0472">Membrane</keyword>
<feature type="region of interest" description="Disordered" evidence="1">
    <location>
        <begin position="94"/>
        <end position="169"/>
    </location>
</feature>
<dbReference type="EMBL" id="FNGP01000001">
    <property type="protein sequence ID" value="SDL24963.1"/>
    <property type="molecule type" value="Genomic_DNA"/>
</dbReference>
<reference evidence="3 4" key="1">
    <citation type="submission" date="2016-10" db="EMBL/GenBank/DDBJ databases">
        <authorList>
            <person name="de Groot N.N."/>
        </authorList>
    </citation>
    <scope>NUCLEOTIDE SEQUENCE [LARGE SCALE GENOMIC DNA]</scope>
    <source>
        <strain evidence="3 4">CGMCC 1.9159</strain>
    </source>
</reference>
<dbReference type="Proteomes" id="UP000199475">
    <property type="component" value="Unassembled WGS sequence"/>
</dbReference>
<evidence type="ECO:0000313" key="4">
    <source>
        <dbReference type="Proteomes" id="UP000199475"/>
    </source>
</evidence>
<organism evidence="3 4">
    <name type="scientific">Tessaracoccus oleiagri</name>
    <dbReference type="NCBI Taxonomy" id="686624"/>
    <lineage>
        <taxon>Bacteria</taxon>
        <taxon>Bacillati</taxon>
        <taxon>Actinomycetota</taxon>
        <taxon>Actinomycetes</taxon>
        <taxon>Propionibacteriales</taxon>
        <taxon>Propionibacteriaceae</taxon>
        <taxon>Tessaracoccus</taxon>
    </lineage>
</organism>
<proteinExistence type="predicted"/>
<keyword evidence="2" id="KW-1133">Transmembrane helix</keyword>
<dbReference type="AlphaFoldDB" id="A0A1G9IJ73"/>
<name>A0A1G9IJ73_9ACTN</name>
<evidence type="ECO:0000313" key="3">
    <source>
        <dbReference type="EMBL" id="SDL24963.1"/>
    </source>
</evidence>
<accession>A0A1G9IJ73</accession>
<feature type="compositionally biased region" description="Acidic residues" evidence="1">
    <location>
        <begin position="129"/>
        <end position="150"/>
    </location>
</feature>
<dbReference type="STRING" id="686624.SAMN04488242_0961"/>
<sequence length="289" mass="30264">MSGQDYGPGGYPPPDEHGYGGRDRPDPGPRDPRYDQSMGGVRGAGGDHGPAGLPPEPARRGPSSAAIVTIVALALALIILAVWWFTRDGGQDNAEPVPAATTSAPAATEEASPTPSEEPTTEAATSEATDSEPVESEAPSDEVTSGDDEASPAPAPVPSAPSVDPGDDFNVEEYEILPDTLPPTVGDWQHTMVGGFDAYVRPDNAYVMVAGQGTDEAQVDGFRQMMADVREFEGGFCGTLEDDGVGSFDQCYFRPGKAPDRFYNVMSAGEPPATLDELQEIAEAIASFE</sequence>
<keyword evidence="2" id="KW-0812">Transmembrane</keyword>
<feature type="compositionally biased region" description="Gly residues" evidence="1">
    <location>
        <begin position="40"/>
        <end position="49"/>
    </location>
</feature>
<feature type="transmembrane region" description="Helical" evidence="2">
    <location>
        <begin position="65"/>
        <end position="85"/>
    </location>
</feature>
<feature type="compositionally biased region" description="Low complexity" evidence="1">
    <location>
        <begin position="94"/>
        <end position="128"/>
    </location>
</feature>
<feature type="region of interest" description="Disordered" evidence="1">
    <location>
        <begin position="1"/>
        <end position="61"/>
    </location>
</feature>
<evidence type="ECO:0000256" key="1">
    <source>
        <dbReference type="SAM" id="MobiDB-lite"/>
    </source>
</evidence>
<feature type="compositionally biased region" description="Basic and acidic residues" evidence="1">
    <location>
        <begin position="14"/>
        <end position="34"/>
    </location>
</feature>
<gene>
    <name evidence="3" type="ORF">SAMN04488242_0961</name>
</gene>
<dbReference type="RefSeq" id="WP_093249358.1">
    <property type="nucleotide sequence ID" value="NZ_FNGP01000001.1"/>
</dbReference>